<dbReference type="EMBL" id="JARKHS020000019">
    <property type="protein sequence ID" value="KAK8789223.1"/>
    <property type="molecule type" value="Genomic_DNA"/>
</dbReference>
<dbReference type="SUPFAM" id="SSF56317">
    <property type="entry name" value="Carbon-nitrogen hydrolase"/>
    <property type="match status" value="1"/>
</dbReference>
<sequence length="493" mass="54622">MLVIRFNGDDVSADIKRVCALTHSTRNMGCLPLLFAAVLCFSAVTAFKAAVYEHVQVVDPSNDRNKTVEANLRAYANATLNAAKENADIIVFPEDGILFGFKDREEVSKWAENIPDPGVLPCSSNHTTLLANLSCLALNNKIYLVANIIDKKPCNESDHGCPRDKTRFFNTNVAFDRNGTLVSRYHKNHLFVEPLMSPADPPEFAVFDTDFARVGMFICFDVFFAESSQLVDKHNVTLAIMSSWWFDGLPGWYSVAVQQAWSLHNRIPLLAAGIQNFERGSLGSGIYAGVRGPLNYTYSPDSKSKLLFADLAAGTPTEPRYHGDDVHPPKRHVNTEDMSGHASQELSAPSGDSRVCHGDFCCSLSYETSGLNDKFVLLAKHGLQRLANYMDFGLQVCILAVCNSTDHEVCKSFPTKSSTKFSKLQLTGEFTTSAVFPILASNELALTPKSMWRFESTANNVSTLTLDQEKGKDEPILQAMVYARLYENDRFVH</sequence>
<evidence type="ECO:0000256" key="1">
    <source>
        <dbReference type="ARBA" id="ARBA00008225"/>
    </source>
</evidence>
<dbReference type="InterPro" id="IPR043957">
    <property type="entry name" value="Vanin_C"/>
</dbReference>
<dbReference type="InterPro" id="IPR003010">
    <property type="entry name" value="C-N_Hydrolase"/>
</dbReference>
<evidence type="ECO:0000313" key="5">
    <source>
        <dbReference type="EMBL" id="KAK8789223.1"/>
    </source>
</evidence>
<reference evidence="5 6" key="1">
    <citation type="journal article" date="2023" name="Arcadia Sci">
        <title>De novo assembly of a long-read Amblyomma americanum tick genome.</title>
        <authorList>
            <person name="Chou S."/>
            <person name="Poskanzer K.E."/>
            <person name="Rollins M."/>
            <person name="Thuy-Boun P.S."/>
        </authorList>
    </citation>
    <scope>NUCLEOTIDE SEQUENCE [LARGE SCALE GENOMIC DNA]</scope>
    <source>
        <strain evidence="5">F_SG_1</strain>
        <tissue evidence="5">Salivary glands</tissue>
    </source>
</reference>
<dbReference type="PANTHER" id="PTHR10609:SF27">
    <property type="entry name" value="CN HYDROLASE DOMAIN-CONTAINING PROTEIN-RELATED"/>
    <property type="match status" value="1"/>
</dbReference>
<feature type="domain" description="CN hydrolase" evidence="4">
    <location>
        <begin position="47"/>
        <end position="313"/>
    </location>
</feature>
<feature type="region of interest" description="Disordered" evidence="3">
    <location>
        <begin position="319"/>
        <end position="352"/>
    </location>
</feature>
<evidence type="ECO:0000256" key="3">
    <source>
        <dbReference type="SAM" id="MobiDB-lite"/>
    </source>
</evidence>
<proteinExistence type="inferred from homology"/>
<dbReference type="Gene3D" id="3.60.110.10">
    <property type="entry name" value="Carbon-nitrogen hydrolase"/>
    <property type="match status" value="1"/>
</dbReference>
<dbReference type="InterPro" id="IPR036526">
    <property type="entry name" value="C-N_Hydrolase_sf"/>
</dbReference>
<name>A0AAQ4FS53_AMBAM</name>
<evidence type="ECO:0000259" key="4">
    <source>
        <dbReference type="PROSITE" id="PS50263"/>
    </source>
</evidence>
<comment type="similarity">
    <text evidence="1">Belongs to the carbon-nitrogen hydrolase superfamily. BTD/VNN family.</text>
</comment>
<dbReference type="Proteomes" id="UP001321473">
    <property type="component" value="Unassembled WGS sequence"/>
</dbReference>
<evidence type="ECO:0000313" key="6">
    <source>
        <dbReference type="Proteomes" id="UP001321473"/>
    </source>
</evidence>
<dbReference type="Pfam" id="PF19018">
    <property type="entry name" value="Vanin_C"/>
    <property type="match status" value="1"/>
</dbReference>
<feature type="compositionally biased region" description="Basic and acidic residues" evidence="3">
    <location>
        <begin position="319"/>
        <end position="339"/>
    </location>
</feature>
<evidence type="ECO:0000256" key="2">
    <source>
        <dbReference type="ARBA" id="ARBA00022801"/>
    </source>
</evidence>
<dbReference type="PANTHER" id="PTHR10609">
    <property type="entry name" value="BIOTINIDASE-RELATED"/>
    <property type="match status" value="1"/>
</dbReference>
<comment type="caution">
    <text evidence="5">The sequence shown here is derived from an EMBL/GenBank/DDBJ whole genome shotgun (WGS) entry which is preliminary data.</text>
</comment>
<dbReference type="PROSITE" id="PS50263">
    <property type="entry name" value="CN_HYDROLASE"/>
    <property type="match status" value="1"/>
</dbReference>
<organism evidence="5 6">
    <name type="scientific">Amblyomma americanum</name>
    <name type="common">Lone star tick</name>
    <dbReference type="NCBI Taxonomy" id="6943"/>
    <lineage>
        <taxon>Eukaryota</taxon>
        <taxon>Metazoa</taxon>
        <taxon>Ecdysozoa</taxon>
        <taxon>Arthropoda</taxon>
        <taxon>Chelicerata</taxon>
        <taxon>Arachnida</taxon>
        <taxon>Acari</taxon>
        <taxon>Parasitiformes</taxon>
        <taxon>Ixodida</taxon>
        <taxon>Ixodoidea</taxon>
        <taxon>Ixodidae</taxon>
        <taxon>Amblyomminae</taxon>
        <taxon>Amblyomma</taxon>
    </lineage>
</organism>
<dbReference type="Pfam" id="PF00795">
    <property type="entry name" value="CN_hydrolase"/>
    <property type="match status" value="1"/>
</dbReference>
<dbReference type="AlphaFoldDB" id="A0AAQ4FS53"/>
<dbReference type="GO" id="GO:0016787">
    <property type="term" value="F:hydrolase activity"/>
    <property type="evidence" value="ECO:0007669"/>
    <property type="project" value="UniProtKB-KW"/>
</dbReference>
<protein>
    <recommendedName>
        <fullName evidence="4">CN hydrolase domain-containing protein</fullName>
    </recommendedName>
</protein>
<keyword evidence="6" id="KW-1185">Reference proteome</keyword>
<keyword evidence="2" id="KW-0378">Hydrolase</keyword>
<gene>
    <name evidence="5" type="ORF">V5799_021004</name>
</gene>
<dbReference type="InterPro" id="IPR040154">
    <property type="entry name" value="Biotinidase/VNN"/>
</dbReference>
<accession>A0AAQ4FS53</accession>